<proteinExistence type="predicted"/>
<evidence type="ECO:0000313" key="2">
    <source>
        <dbReference type="EMBL" id="KXT08522.1"/>
    </source>
</evidence>
<organism evidence="2 3">
    <name type="scientific">Pseudocercospora musae</name>
    <dbReference type="NCBI Taxonomy" id="113226"/>
    <lineage>
        <taxon>Eukaryota</taxon>
        <taxon>Fungi</taxon>
        <taxon>Dikarya</taxon>
        <taxon>Ascomycota</taxon>
        <taxon>Pezizomycotina</taxon>
        <taxon>Dothideomycetes</taxon>
        <taxon>Dothideomycetidae</taxon>
        <taxon>Mycosphaerellales</taxon>
        <taxon>Mycosphaerellaceae</taxon>
        <taxon>Pseudocercospora</taxon>
    </lineage>
</organism>
<accession>A0A139I1T4</accession>
<feature type="chain" id="PRO_5007297100" description="Extracellular membrane protein CFEM domain-containing protein" evidence="1">
    <location>
        <begin position="19"/>
        <end position="64"/>
    </location>
</feature>
<evidence type="ECO:0000256" key="1">
    <source>
        <dbReference type="SAM" id="SignalP"/>
    </source>
</evidence>
<protein>
    <recommendedName>
        <fullName evidence="4">Extracellular membrane protein CFEM domain-containing protein</fullName>
    </recommendedName>
</protein>
<sequence length="64" mass="6712">MRFSTLATLFALIAGALAQYPAIAQGSNYESLACSKDHLCKAQGNGCIPHDTNNDGTYDSANCS</sequence>
<name>A0A139I1T4_9PEZI</name>
<reference evidence="2 3" key="1">
    <citation type="submission" date="2015-07" db="EMBL/GenBank/DDBJ databases">
        <title>Comparative genomics of the Sigatoka disease complex on banana suggests a link between parallel evolutionary changes in Pseudocercospora fijiensis and Pseudocercospora eumusae and increased virulence on the banana host.</title>
        <authorList>
            <person name="Chang T.-C."/>
            <person name="Salvucci A."/>
            <person name="Crous P.W."/>
            <person name="Stergiopoulos I."/>
        </authorList>
    </citation>
    <scope>NUCLEOTIDE SEQUENCE [LARGE SCALE GENOMIC DNA]</scope>
    <source>
        <strain evidence="2 3">CBS 116634</strain>
    </source>
</reference>
<dbReference type="EMBL" id="LFZO01000435">
    <property type="protein sequence ID" value="KXT08522.1"/>
    <property type="molecule type" value="Genomic_DNA"/>
</dbReference>
<feature type="signal peptide" evidence="1">
    <location>
        <begin position="1"/>
        <end position="18"/>
    </location>
</feature>
<comment type="caution">
    <text evidence="2">The sequence shown here is derived from an EMBL/GenBank/DDBJ whole genome shotgun (WGS) entry which is preliminary data.</text>
</comment>
<keyword evidence="1" id="KW-0732">Signal</keyword>
<dbReference type="AlphaFoldDB" id="A0A139I1T4"/>
<evidence type="ECO:0000313" key="3">
    <source>
        <dbReference type="Proteomes" id="UP000073492"/>
    </source>
</evidence>
<keyword evidence="3" id="KW-1185">Reference proteome</keyword>
<dbReference type="Proteomes" id="UP000073492">
    <property type="component" value="Unassembled WGS sequence"/>
</dbReference>
<gene>
    <name evidence="2" type="ORF">AC579_980</name>
</gene>
<evidence type="ECO:0008006" key="4">
    <source>
        <dbReference type="Google" id="ProtNLM"/>
    </source>
</evidence>